<evidence type="ECO:0000313" key="2">
    <source>
        <dbReference type="EMBL" id="MFC5196311.1"/>
    </source>
</evidence>
<evidence type="ECO:0000313" key="3">
    <source>
        <dbReference type="Proteomes" id="UP001596162"/>
    </source>
</evidence>
<keyword evidence="3" id="KW-1185">Reference proteome</keyword>
<dbReference type="Proteomes" id="UP001596162">
    <property type="component" value="Unassembled WGS sequence"/>
</dbReference>
<organism evidence="2 3">
    <name type="scientific">Bizionia hallyeonensis</name>
    <dbReference type="NCBI Taxonomy" id="1123757"/>
    <lineage>
        <taxon>Bacteria</taxon>
        <taxon>Pseudomonadati</taxon>
        <taxon>Bacteroidota</taxon>
        <taxon>Flavobacteriia</taxon>
        <taxon>Flavobacteriales</taxon>
        <taxon>Flavobacteriaceae</taxon>
        <taxon>Bizionia</taxon>
    </lineage>
</organism>
<gene>
    <name evidence="2" type="ORF">ACFPH8_13310</name>
</gene>
<dbReference type="EMBL" id="JBHSLA010000006">
    <property type="protein sequence ID" value="MFC5196311.1"/>
    <property type="molecule type" value="Genomic_DNA"/>
</dbReference>
<feature type="signal peptide" evidence="1">
    <location>
        <begin position="1"/>
        <end position="19"/>
    </location>
</feature>
<comment type="caution">
    <text evidence="2">The sequence shown here is derived from an EMBL/GenBank/DDBJ whole genome shotgun (WGS) entry which is preliminary data.</text>
</comment>
<proteinExistence type="predicted"/>
<sequence length="157" mass="18026">MRHLLVISGLLLAASTTVASNLVPDNFTTNPHKHKHNHVSNNSVISIQDVHVIEMDEPIDLGFDVKQYLPNNFNPLEGKNDINWKEIVLIDLPEDINLGFDTHAYLPKDFNPLKGKDDINWEKISLIEIEEDVQFNFNIQDIYLKGLILINKFSFSY</sequence>
<dbReference type="RefSeq" id="WP_376861662.1">
    <property type="nucleotide sequence ID" value="NZ_JBHSLA010000006.1"/>
</dbReference>
<reference evidence="3" key="1">
    <citation type="journal article" date="2019" name="Int. J. Syst. Evol. Microbiol.">
        <title>The Global Catalogue of Microorganisms (GCM) 10K type strain sequencing project: providing services to taxonomists for standard genome sequencing and annotation.</title>
        <authorList>
            <consortium name="The Broad Institute Genomics Platform"/>
            <consortium name="The Broad Institute Genome Sequencing Center for Infectious Disease"/>
            <person name="Wu L."/>
            <person name="Ma J."/>
        </authorList>
    </citation>
    <scope>NUCLEOTIDE SEQUENCE [LARGE SCALE GENOMIC DNA]</scope>
    <source>
        <strain evidence="3">JCM 17978</strain>
    </source>
</reference>
<name>A0ABW0C8S0_9FLAO</name>
<protein>
    <submittedName>
        <fullName evidence="2">Uncharacterized protein</fullName>
    </submittedName>
</protein>
<keyword evidence="1" id="KW-0732">Signal</keyword>
<evidence type="ECO:0000256" key="1">
    <source>
        <dbReference type="SAM" id="SignalP"/>
    </source>
</evidence>
<feature type="chain" id="PRO_5046713725" evidence="1">
    <location>
        <begin position="20"/>
        <end position="157"/>
    </location>
</feature>
<accession>A0ABW0C8S0</accession>